<dbReference type="EMBL" id="CAJFDI010000006">
    <property type="protein sequence ID" value="CAD5233601.1"/>
    <property type="molecule type" value="Genomic_DNA"/>
</dbReference>
<keyword evidence="2" id="KW-1185">Reference proteome</keyword>
<protein>
    <submittedName>
        <fullName evidence="1">(pine wood nematode) hypothetical protein</fullName>
    </submittedName>
</protein>
<dbReference type="EMBL" id="CAJFCV020000006">
    <property type="protein sequence ID" value="CAG9128909.1"/>
    <property type="molecule type" value="Genomic_DNA"/>
</dbReference>
<gene>
    <name evidence="1" type="ORF">BXYJ_LOCUS13692</name>
</gene>
<reference evidence="1" key="1">
    <citation type="submission" date="2020-09" db="EMBL/GenBank/DDBJ databases">
        <authorList>
            <person name="Kikuchi T."/>
        </authorList>
    </citation>
    <scope>NUCLEOTIDE SEQUENCE</scope>
    <source>
        <strain evidence="1">Ka4C1</strain>
    </source>
</reference>
<sequence length="67" mass="7789">MEFTLVGIKPLRKLWLLRSLDRSFRRLSRVFGVIHLDIKRMALAAQILAFRPVSQKESAHRGSGWLD</sequence>
<dbReference type="Proteomes" id="UP000659654">
    <property type="component" value="Unassembled WGS sequence"/>
</dbReference>
<evidence type="ECO:0000313" key="1">
    <source>
        <dbReference type="EMBL" id="CAD5233601.1"/>
    </source>
</evidence>
<organism evidence="1 2">
    <name type="scientific">Bursaphelenchus xylophilus</name>
    <name type="common">Pinewood nematode worm</name>
    <name type="synonym">Aphelenchoides xylophilus</name>
    <dbReference type="NCBI Taxonomy" id="6326"/>
    <lineage>
        <taxon>Eukaryota</taxon>
        <taxon>Metazoa</taxon>
        <taxon>Ecdysozoa</taxon>
        <taxon>Nematoda</taxon>
        <taxon>Chromadorea</taxon>
        <taxon>Rhabditida</taxon>
        <taxon>Tylenchina</taxon>
        <taxon>Tylenchomorpha</taxon>
        <taxon>Aphelenchoidea</taxon>
        <taxon>Aphelenchoididae</taxon>
        <taxon>Bursaphelenchus</taxon>
    </lineage>
</organism>
<dbReference type="Proteomes" id="UP000582659">
    <property type="component" value="Unassembled WGS sequence"/>
</dbReference>
<proteinExistence type="predicted"/>
<name>A0A7I8X425_BURXY</name>
<comment type="caution">
    <text evidence="1">The sequence shown here is derived from an EMBL/GenBank/DDBJ whole genome shotgun (WGS) entry which is preliminary data.</text>
</comment>
<dbReference type="AlphaFoldDB" id="A0A7I8X425"/>
<accession>A0A7I8X425</accession>
<evidence type="ECO:0000313" key="2">
    <source>
        <dbReference type="Proteomes" id="UP000659654"/>
    </source>
</evidence>